<dbReference type="AlphaFoldDB" id="A0AA35M8P7"/>
<protein>
    <recommendedName>
        <fullName evidence="3">Aminoglycoside phosphotransferase domain-containing protein</fullName>
    </recommendedName>
</protein>
<sequence>MQAGTAGADYSRISNSKKAPLIANFLVDLDYNITGIIDWELAIVTAKGAAFQSPLLLYNLGELYHEGLSTPSEDEKRLAEILQEETKSHELSALVAQKLHFRVDQVD</sequence>
<proteinExistence type="predicted"/>
<evidence type="ECO:0000313" key="1">
    <source>
        <dbReference type="EMBL" id="CAI6092104.1"/>
    </source>
</evidence>
<evidence type="ECO:0008006" key="3">
    <source>
        <dbReference type="Google" id="ProtNLM"/>
    </source>
</evidence>
<evidence type="ECO:0000313" key="2">
    <source>
        <dbReference type="Proteomes" id="UP001160390"/>
    </source>
</evidence>
<organism evidence="1 2">
    <name type="scientific">Clonostachys chloroleuca</name>
    <dbReference type="NCBI Taxonomy" id="1926264"/>
    <lineage>
        <taxon>Eukaryota</taxon>
        <taxon>Fungi</taxon>
        <taxon>Dikarya</taxon>
        <taxon>Ascomycota</taxon>
        <taxon>Pezizomycotina</taxon>
        <taxon>Sordariomycetes</taxon>
        <taxon>Hypocreomycetidae</taxon>
        <taxon>Hypocreales</taxon>
        <taxon>Bionectriaceae</taxon>
        <taxon>Clonostachys</taxon>
    </lineage>
</organism>
<gene>
    <name evidence="1" type="ORF">CCHLO57077_00018356</name>
</gene>
<reference evidence="1" key="1">
    <citation type="submission" date="2023-01" db="EMBL/GenBank/DDBJ databases">
        <authorList>
            <person name="Piombo E."/>
        </authorList>
    </citation>
    <scope>NUCLEOTIDE SEQUENCE</scope>
</reference>
<accession>A0AA35M8P7</accession>
<keyword evidence="2" id="KW-1185">Reference proteome</keyword>
<dbReference type="EMBL" id="CABFNP030001196">
    <property type="protein sequence ID" value="CAI6092104.1"/>
    <property type="molecule type" value="Genomic_DNA"/>
</dbReference>
<dbReference type="Proteomes" id="UP001160390">
    <property type="component" value="Unassembled WGS sequence"/>
</dbReference>
<comment type="caution">
    <text evidence="1">The sequence shown here is derived from an EMBL/GenBank/DDBJ whole genome shotgun (WGS) entry which is preliminary data.</text>
</comment>
<name>A0AA35M8P7_9HYPO</name>